<dbReference type="Proteomes" id="UP000242875">
    <property type="component" value="Unassembled WGS sequence"/>
</dbReference>
<feature type="signal peptide" evidence="1">
    <location>
        <begin position="1"/>
        <end position="24"/>
    </location>
</feature>
<dbReference type="Gene3D" id="2.70.50.70">
    <property type="match status" value="1"/>
</dbReference>
<reference evidence="2 3" key="1">
    <citation type="journal article" date="2017" name="Mycologia">
        <title>Bifiguratus adelaidae, gen. et sp. nov., a new member of Mucoromycotina in endophytic and soil-dwelling habitats.</title>
        <authorList>
            <person name="Torres-Cruz T.J."/>
            <person name="Billingsley Tobias T.L."/>
            <person name="Almatruk M."/>
            <person name="Hesse C."/>
            <person name="Kuske C.R."/>
            <person name="Desiro A."/>
            <person name="Benucci G.M."/>
            <person name="Bonito G."/>
            <person name="Stajich J.E."/>
            <person name="Dunlap C."/>
            <person name="Arnold A.E."/>
            <person name="Porras-Alfaro A."/>
        </authorList>
    </citation>
    <scope>NUCLEOTIDE SEQUENCE [LARGE SCALE GENOMIC DNA]</scope>
    <source>
        <strain evidence="2 3">AZ0501</strain>
    </source>
</reference>
<name>A0A261Y2H3_9FUNG</name>
<accession>A0A261Y2H3</accession>
<keyword evidence="1" id="KW-0732">Signal</keyword>
<keyword evidence="3" id="KW-1185">Reference proteome</keyword>
<comment type="caution">
    <text evidence="2">The sequence shown here is derived from an EMBL/GenBank/DDBJ whole genome shotgun (WGS) entry which is preliminary data.</text>
</comment>
<gene>
    <name evidence="2" type="ORF">BZG36_02353</name>
</gene>
<protein>
    <recommendedName>
        <fullName evidence="4">Chitin-binding type-4 domain-containing protein</fullName>
    </recommendedName>
</protein>
<dbReference type="EMBL" id="MVBO01000029">
    <property type="protein sequence ID" value="OZJ04810.1"/>
    <property type="molecule type" value="Genomic_DNA"/>
</dbReference>
<dbReference type="AlphaFoldDB" id="A0A261Y2H3"/>
<proteinExistence type="predicted"/>
<dbReference type="OrthoDB" id="2323195at2759"/>
<evidence type="ECO:0000256" key="1">
    <source>
        <dbReference type="SAM" id="SignalP"/>
    </source>
</evidence>
<organism evidence="2 3">
    <name type="scientific">Bifiguratus adelaidae</name>
    <dbReference type="NCBI Taxonomy" id="1938954"/>
    <lineage>
        <taxon>Eukaryota</taxon>
        <taxon>Fungi</taxon>
        <taxon>Fungi incertae sedis</taxon>
        <taxon>Mucoromycota</taxon>
        <taxon>Mucoromycotina</taxon>
        <taxon>Endogonomycetes</taxon>
        <taxon>Endogonales</taxon>
        <taxon>Endogonales incertae sedis</taxon>
        <taxon>Bifiguratus</taxon>
    </lineage>
</organism>
<evidence type="ECO:0000313" key="2">
    <source>
        <dbReference type="EMBL" id="OZJ04810.1"/>
    </source>
</evidence>
<evidence type="ECO:0008006" key="4">
    <source>
        <dbReference type="Google" id="ProtNLM"/>
    </source>
</evidence>
<evidence type="ECO:0000313" key="3">
    <source>
        <dbReference type="Proteomes" id="UP000242875"/>
    </source>
</evidence>
<feature type="chain" id="PRO_5012627819" description="Chitin-binding type-4 domain-containing protein" evidence="1">
    <location>
        <begin position="25"/>
        <end position="155"/>
    </location>
</feature>
<sequence length="155" mass="16342">MAFKILSALLAACALVAFAPSADAHGRMIAPIGRQGTTDGPIASLPCNGLPPGNTSVATFVAGKSTQISYVVTEFHGVGATCFIDISAGTDDKNFRNIHTIEHCADFLGSYVTDVSFPTDISGRATLRWFWHVPSINVTFATCSDIDVVKPASSY</sequence>